<sequence>MHSFSRRSFLAGAAASSAATLLPATGAAALAGDLVSRASRTEPTALLRVRLTDAFREVMAGFDLTEHVHDGQVEVVAWPGDRARLRAAGISWEEVEGDLGARFVADRLAEAADGRARPQERTGYRVLDDYRADMDRLVELAPDLVRPLLLDSPLTHEGRAIHGLVIGADVAVADSDGRPQAMMCGLHHAREWPSGELTIMFAEALVEGWLDGDAEVTGLLEQLCVFVIPVSNPDGFVRSREAVPYVEEIAVVEGLTLLAQEGPYHRKNLLKHTALPGSFEPQQGVDINRNYPYMWGGVGASGTTTSQTHYGPGPGSEPEIEALTGLFRSTQILAAISNHTSGDLVLRPWGWTPAEPPDEAALAALGDDMAGPMGYTSGSWNEALYPGTGIIDDWMYGTLGTYCYTLEHGSSFHPVYGDNVPGYFADNWQAHLKLLRSAVDTAQHAVLVGTAAPGTVLTLAKDISIPLSRAADGATRVEEHLEATMVVGEDGSFAWHVNPSVGAETLESGGQPEHYVLTAQAPDGTVRTWSGVARRGDELEVLTAEG</sequence>
<dbReference type="AlphaFoldDB" id="A0A346XYN7"/>
<dbReference type="PANTHER" id="PTHR11705">
    <property type="entry name" value="PROTEASE FAMILY M14 CARBOXYPEPTIDASE A,B"/>
    <property type="match status" value="1"/>
</dbReference>
<dbReference type="InterPro" id="IPR006311">
    <property type="entry name" value="TAT_signal"/>
</dbReference>
<evidence type="ECO:0000256" key="1">
    <source>
        <dbReference type="ARBA" id="ARBA00001947"/>
    </source>
</evidence>
<reference evidence="9 10" key="1">
    <citation type="submission" date="2018-09" db="EMBL/GenBank/DDBJ databases">
        <title>Complete genome sequence of Euzebya sp. DY32-46 isolated from seawater of Pacific Ocean.</title>
        <authorList>
            <person name="Xu L."/>
            <person name="Wu Y.-H."/>
            <person name="Xu X.-W."/>
        </authorList>
    </citation>
    <scope>NUCLEOTIDE SEQUENCE [LARGE SCALE GENOMIC DNA]</scope>
    <source>
        <strain evidence="9 10">DY32-46</strain>
    </source>
</reference>
<dbReference type="GO" id="GO:0008270">
    <property type="term" value="F:zinc ion binding"/>
    <property type="evidence" value="ECO:0007669"/>
    <property type="project" value="InterPro"/>
</dbReference>
<evidence type="ECO:0000259" key="8">
    <source>
        <dbReference type="PROSITE" id="PS52035"/>
    </source>
</evidence>
<protein>
    <submittedName>
        <fullName evidence="9">Carboxypeptidase T</fullName>
    </submittedName>
</protein>
<keyword evidence="9" id="KW-0121">Carboxypeptidase</keyword>
<dbReference type="RefSeq" id="WP_114591838.1">
    <property type="nucleotide sequence ID" value="NZ_CP031165.1"/>
</dbReference>
<comment type="cofactor">
    <cofactor evidence="1">
        <name>Zn(2+)</name>
        <dbReference type="ChEBI" id="CHEBI:29105"/>
    </cofactor>
</comment>
<evidence type="ECO:0000256" key="7">
    <source>
        <dbReference type="PROSITE-ProRule" id="PRU01379"/>
    </source>
</evidence>
<dbReference type="Proteomes" id="UP000264006">
    <property type="component" value="Chromosome"/>
</dbReference>
<evidence type="ECO:0000256" key="3">
    <source>
        <dbReference type="ARBA" id="ARBA00022670"/>
    </source>
</evidence>
<evidence type="ECO:0000313" key="9">
    <source>
        <dbReference type="EMBL" id="AXV07334.1"/>
    </source>
</evidence>
<dbReference type="PROSITE" id="PS51318">
    <property type="entry name" value="TAT"/>
    <property type="match status" value="1"/>
</dbReference>
<dbReference type="SUPFAM" id="SSF53187">
    <property type="entry name" value="Zn-dependent exopeptidases"/>
    <property type="match status" value="1"/>
</dbReference>
<dbReference type="GO" id="GO:0004181">
    <property type="term" value="F:metallocarboxypeptidase activity"/>
    <property type="evidence" value="ECO:0007669"/>
    <property type="project" value="InterPro"/>
</dbReference>
<evidence type="ECO:0000313" key="10">
    <source>
        <dbReference type="Proteomes" id="UP000264006"/>
    </source>
</evidence>
<dbReference type="SMART" id="SM00631">
    <property type="entry name" value="Zn_pept"/>
    <property type="match status" value="1"/>
</dbReference>
<keyword evidence="5" id="KW-0862">Zinc</keyword>
<name>A0A346XYN7_9ACTN</name>
<accession>A0A346XYN7</accession>
<gene>
    <name evidence="9" type="ORF">DVS28_a2655</name>
</gene>
<proteinExistence type="inferred from homology"/>
<dbReference type="InterPro" id="IPR000834">
    <property type="entry name" value="Peptidase_M14"/>
</dbReference>
<comment type="similarity">
    <text evidence="2 7">Belongs to the peptidase M14 family.</text>
</comment>
<organism evidence="9 10">
    <name type="scientific">Euzebya pacifica</name>
    <dbReference type="NCBI Taxonomy" id="1608957"/>
    <lineage>
        <taxon>Bacteria</taxon>
        <taxon>Bacillati</taxon>
        <taxon>Actinomycetota</taxon>
        <taxon>Nitriliruptoria</taxon>
        <taxon>Euzebyales</taxon>
    </lineage>
</organism>
<dbReference type="KEGG" id="euz:DVS28_a2655"/>
<dbReference type="PANTHER" id="PTHR11705:SF143">
    <property type="entry name" value="SLL0236 PROTEIN"/>
    <property type="match status" value="1"/>
</dbReference>
<keyword evidence="4" id="KW-0378">Hydrolase</keyword>
<dbReference type="EMBL" id="CP031165">
    <property type="protein sequence ID" value="AXV07334.1"/>
    <property type="molecule type" value="Genomic_DNA"/>
</dbReference>
<dbReference type="GO" id="GO:0006508">
    <property type="term" value="P:proteolysis"/>
    <property type="evidence" value="ECO:0007669"/>
    <property type="project" value="UniProtKB-KW"/>
</dbReference>
<evidence type="ECO:0000256" key="4">
    <source>
        <dbReference type="ARBA" id="ARBA00022801"/>
    </source>
</evidence>
<dbReference type="PROSITE" id="PS52035">
    <property type="entry name" value="PEPTIDASE_M14"/>
    <property type="match status" value="1"/>
</dbReference>
<evidence type="ECO:0000256" key="2">
    <source>
        <dbReference type="ARBA" id="ARBA00005988"/>
    </source>
</evidence>
<evidence type="ECO:0000256" key="6">
    <source>
        <dbReference type="ARBA" id="ARBA00023049"/>
    </source>
</evidence>
<dbReference type="GO" id="GO:0005615">
    <property type="term" value="C:extracellular space"/>
    <property type="evidence" value="ECO:0007669"/>
    <property type="project" value="TreeGrafter"/>
</dbReference>
<keyword evidence="10" id="KW-1185">Reference proteome</keyword>
<dbReference type="Pfam" id="PF00246">
    <property type="entry name" value="Peptidase_M14"/>
    <property type="match status" value="1"/>
</dbReference>
<dbReference type="OrthoDB" id="5240362at2"/>
<keyword evidence="6" id="KW-0482">Metalloprotease</keyword>
<dbReference type="Gene3D" id="3.40.630.10">
    <property type="entry name" value="Zn peptidases"/>
    <property type="match status" value="1"/>
</dbReference>
<feature type="domain" description="Peptidase M14" evidence="8">
    <location>
        <begin position="123"/>
        <end position="438"/>
    </location>
</feature>
<keyword evidence="3" id="KW-0645">Protease</keyword>
<feature type="active site" description="Proton donor/acceptor" evidence="7">
    <location>
        <position position="407"/>
    </location>
</feature>
<evidence type="ECO:0000256" key="5">
    <source>
        <dbReference type="ARBA" id="ARBA00022833"/>
    </source>
</evidence>